<evidence type="ECO:0000313" key="3">
    <source>
        <dbReference type="EMBL" id="MCU6764186.1"/>
    </source>
</evidence>
<dbReference type="PANTHER" id="PTHR47837:SF2">
    <property type="entry name" value="GTP PYROPHOSPHOKINASE YWAC"/>
    <property type="match status" value="1"/>
</dbReference>
<comment type="caution">
    <text evidence="3">The sequence shown here is derived from an EMBL/GenBank/DDBJ whole genome shotgun (WGS) entry which is preliminary data.</text>
</comment>
<dbReference type="Proteomes" id="UP001652409">
    <property type="component" value="Unassembled WGS sequence"/>
</dbReference>
<reference evidence="3 4" key="1">
    <citation type="journal article" date="2021" name="ISME Commun">
        <title>Automated analysis of genomic sequences facilitates high-throughput and comprehensive description of bacteria.</title>
        <authorList>
            <person name="Hitch T.C.A."/>
        </authorList>
    </citation>
    <scope>NUCLEOTIDE SEQUENCE [LARGE SCALE GENOMIC DNA]</scope>
    <source>
        <strain evidence="3 4">Sanger_23</strain>
    </source>
</reference>
<dbReference type="InterPro" id="IPR007685">
    <property type="entry name" value="RelA_SpoT"/>
</dbReference>
<keyword evidence="4" id="KW-1185">Reference proteome</keyword>
<evidence type="ECO:0000259" key="2">
    <source>
        <dbReference type="SMART" id="SM00954"/>
    </source>
</evidence>
<dbReference type="PANTHER" id="PTHR47837">
    <property type="entry name" value="GTP PYROPHOSPHOKINASE YJBM"/>
    <property type="match status" value="1"/>
</dbReference>
<protein>
    <submittedName>
        <fullName evidence="3">GTP pyrophosphokinase family protein</fullName>
    </submittedName>
</protein>
<dbReference type="InterPro" id="IPR052366">
    <property type="entry name" value="GTP_Pyrophosphokinase"/>
</dbReference>
<name>A0ABT2TQW8_9FIRM</name>
<evidence type="ECO:0000256" key="1">
    <source>
        <dbReference type="ARBA" id="ARBA00004976"/>
    </source>
</evidence>
<dbReference type="Gene3D" id="1.10.287.860">
    <property type="entry name" value="Nucleotidyltransferase"/>
    <property type="match status" value="1"/>
</dbReference>
<dbReference type="InterPro" id="IPR043519">
    <property type="entry name" value="NT_sf"/>
</dbReference>
<dbReference type="SUPFAM" id="SSF81301">
    <property type="entry name" value="Nucleotidyltransferase"/>
    <property type="match status" value="1"/>
</dbReference>
<sequence length="270" mass="31933">MEIQLWRSILCPYELAVKELTVKFQHIIEEHRENDRYSPIEQVSGRVKSVTSILEKMQRKQIPMERMEEEVEDIAGVRIICQFEEDIETVAALIQSRTDMTVKSEKNYLKHIKQSGYRSYHLIIYYTVETLDGPKRLQAEIQIRTMAMNFWATIEHSLQYKYKGDMPPHVTERLSNAAEAIISLDREMSLVRSEIMDAQNSSQVQSNLVKDILNNIENLYRLSNQREVLKIQSEFLRVFKTKDLRQLERFHRQLDIIAEGYRAQAVYFQN</sequence>
<accession>A0ABT2TQW8</accession>
<evidence type="ECO:0000313" key="4">
    <source>
        <dbReference type="Proteomes" id="UP001652409"/>
    </source>
</evidence>
<dbReference type="Gene3D" id="3.30.460.10">
    <property type="entry name" value="Beta Polymerase, domain 2"/>
    <property type="match status" value="1"/>
</dbReference>
<proteinExistence type="predicted"/>
<dbReference type="SMART" id="SM00954">
    <property type="entry name" value="RelA_SpoT"/>
    <property type="match status" value="1"/>
</dbReference>
<dbReference type="CDD" id="cd05399">
    <property type="entry name" value="NT_Rel-Spo_like"/>
    <property type="match status" value="1"/>
</dbReference>
<feature type="domain" description="RelA/SpoT" evidence="2">
    <location>
        <begin position="45"/>
        <end position="166"/>
    </location>
</feature>
<dbReference type="Pfam" id="PF04607">
    <property type="entry name" value="RelA_SpoT"/>
    <property type="match status" value="1"/>
</dbReference>
<comment type="pathway">
    <text evidence="1">Purine metabolism; ppGpp biosynthesis; ppGpp from GTP: step 1/2.</text>
</comment>
<gene>
    <name evidence="3" type="ORF">OCV61_02025</name>
</gene>
<dbReference type="EMBL" id="JAOQJL010000003">
    <property type="protein sequence ID" value="MCU6764186.1"/>
    <property type="molecule type" value="Genomic_DNA"/>
</dbReference>
<organism evidence="3 4">
    <name type="scientific">Blautia ammoniilytica</name>
    <dbReference type="NCBI Taxonomy" id="2981782"/>
    <lineage>
        <taxon>Bacteria</taxon>
        <taxon>Bacillati</taxon>
        <taxon>Bacillota</taxon>
        <taxon>Clostridia</taxon>
        <taxon>Lachnospirales</taxon>
        <taxon>Lachnospiraceae</taxon>
        <taxon>Blautia</taxon>
    </lineage>
</organism>
<dbReference type="RefSeq" id="WP_158420408.1">
    <property type="nucleotide sequence ID" value="NZ_JAOQJL010000003.1"/>
</dbReference>